<reference evidence="1" key="1">
    <citation type="journal article" date="2021" name="Proc. Natl. Acad. Sci. U.S.A.">
        <title>A Catalog of Tens of Thousands of Viruses from Human Metagenomes Reveals Hidden Associations with Chronic Diseases.</title>
        <authorList>
            <person name="Tisza M.J."/>
            <person name="Buck C.B."/>
        </authorList>
    </citation>
    <scope>NUCLEOTIDE SEQUENCE</scope>
    <source>
        <strain evidence="1">Ct5co22</strain>
    </source>
</reference>
<name>A0A8S5QTU3_9CAUD</name>
<organism evidence="1">
    <name type="scientific">Siphoviridae sp. ct5co22</name>
    <dbReference type="NCBI Taxonomy" id="2826294"/>
    <lineage>
        <taxon>Viruses</taxon>
        <taxon>Duplodnaviria</taxon>
        <taxon>Heunggongvirae</taxon>
        <taxon>Uroviricota</taxon>
        <taxon>Caudoviricetes</taxon>
    </lineage>
</organism>
<accession>A0A8S5QTU3</accession>
<dbReference type="EMBL" id="BK015735">
    <property type="protein sequence ID" value="DAE22606.1"/>
    <property type="molecule type" value="Genomic_DNA"/>
</dbReference>
<sequence>MKTPVDTVKGRIVGYDERTQELLIRARYDDWYTMTKRGYRECLVQPLDARPLSDREFFEKYHLPGGVVMDKTLCRIYKVKARKER</sequence>
<protein>
    <submittedName>
        <fullName evidence="1">Uncharacterized protein</fullName>
    </submittedName>
</protein>
<evidence type="ECO:0000313" key="1">
    <source>
        <dbReference type="EMBL" id="DAE22606.1"/>
    </source>
</evidence>
<proteinExistence type="predicted"/>